<evidence type="ECO:0000256" key="5">
    <source>
        <dbReference type="ARBA" id="ARBA00022946"/>
    </source>
</evidence>
<reference evidence="13 14" key="1">
    <citation type="submission" date="2017-03" db="EMBL/GenBank/DDBJ databases">
        <title>WGS assembly of Porphyra umbilicalis.</title>
        <authorList>
            <person name="Brawley S.H."/>
            <person name="Blouin N.A."/>
            <person name="Ficko-Blean E."/>
            <person name="Wheeler G.L."/>
            <person name="Lohr M."/>
            <person name="Goodson H.V."/>
            <person name="Jenkins J.W."/>
            <person name="Blaby-Haas C.E."/>
            <person name="Helliwell K.E."/>
            <person name="Chan C."/>
            <person name="Marriage T."/>
            <person name="Bhattacharya D."/>
            <person name="Klein A.S."/>
            <person name="Badis Y."/>
            <person name="Brodie J."/>
            <person name="Cao Y."/>
            <person name="Collen J."/>
            <person name="Dittami S.M."/>
            <person name="Gachon C.M."/>
            <person name="Green B.R."/>
            <person name="Karpowicz S."/>
            <person name="Kim J.W."/>
            <person name="Kudahl U."/>
            <person name="Lin S."/>
            <person name="Michel G."/>
            <person name="Mittag M."/>
            <person name="Olson B.J."/>
            <person name="Pangilinan J."/>
            <person name="Peng Y."/>
            <person name="Qiu H."/>
            <person name="Shu S."/>
            <person name="Singer J.T."/>
            <person name="Smith A.G."/>
            <person name="Sprecher B.N."/>
            <person name="Wagner V."/>
            <person name="Wang W."/>
            <person name="Wang Z.-Y."/>
            <person name="Yan J."/>
            <person name="Yarish C."/>
            <person name="Zoeuner-Riek S."/>
            <person name="Zhuang Y."/>
            <person name="Zou Y."/>
            <person name="Lindquist E.A."/>
            <person name="Grimwood J."/>
            <person name="Barry K."/>
            <person name="Rokhsar D.S."/>
            <person name="Schmutz J."/>
            <person name="Stiller J.W."/>
            <person name="Grossman A.R."/>
            <person name="Prochnik S.E."/>
        </authorList>
    </citation>
    <scope>NUCLEOTIDE SEQUENCE [LARGE SCALE GENOMIC DNA]</scope>
    <source>
        <strain evidence="13">4086291</strain>
    </source>
</reference>
<evidence type="ECO:0000256" key="3">
    <source>
        <dbReference type="ARBA" id="ARBA00022679"/>
    </source>
</evidence>
<sequence>MRKTSVVVGNCPGFAVNRMFFPQGNVAHFLAVECGVDPYALDAACEAFGLPMGPFRLQDFVGLDITVAVSGTFGAAFADRAYRSTFVPPMMAAGKLGRKSGSGFYTYASSDPRAAGTPDKTVVGRFIAPAATDTPVFPPGRAPLSPADLVDLTLLPCVNEACRLLEEGVSSSPSDLDVASVLGMAFPAHHGGLLFWATHAHGGPVGILARLRELDALTGHRCALLKPSFALLRSAAAASPHLGRPPRPSRTPGAPDDIVIVAAARTAVGRADRGGFRNTSADNLLAPVLADLLRRTQLAPADVGDVVMGSVLPRGDSGAVQTRVAGVLAGLPVTVPVRTTNRLCSSGLQAIADAAAAVARGDHAVAIAGGYESMSENAFTNKSLVPNPKVRGNPTAASCYMSMGQTSENVASRYGVGRVEQDVVAVVSHARAASAMLSGRQAGEIVPVKTRVKPLPAKGAPPPPKGTPPTWEEVTVARDEGVRVGVTLSQLSLLKPVFSKTGSTTAGNASQVSDGAAGVVLMRRSEAHTRGLPVLGCFRAYAVAGVDPSVMGIGPAVAIPAVLAKAGVQLEEVDLIELNEAFGSQAHYVSQQLGLNGDIVNVNGGAIAIGHPLGMTGARQTVSLLAELGRRGGRYGVVSMCIGTGMGAAALYEINSDAPAVGMGREAVIGKL</sequence>
<dbReference type="FunFam" id="3.40.47.10:FF:000010">
    <property type="entry name" value="Acetyl-CoA acetyltransferase (Thiolase)"/>
    <property type="match status" value="1"/>
</dbReference>
<evidence type="ECO:0000259" key="10">
    <source>
        <dbReference type="Pfam" id="PF00108"/>
    </source>
</evidence>
<dbReference type="InterPro" id="IPR020610">
    <property type="entry name" value="Thiolase_AS"/>
</dbReference>
<dbReference type="GO" id="GO:0010124">
    <property type="term" value="P:phenylacetate catabolic process"/>
    <property type="evidence" value="ECO:0007669"/>
    <property type="project" value="TreeGrafter"/>
</dbReference>
<keyword evidence="4" id="KW-0276">Fatty acid metabolism</keyword>
<keyword evidence="3" id="KW-0808">Transferase</keyword>
<dbReference type="AlphaFoldDB" id="A0A1X6NQH8"/>
<dbReference type="InterPro" id="IPR008927">
    <property type="entry name" value="6-PGluconate_DH-like_C_sf"/>
</dbReference>
<dbReference type="EC" id="2.3.1.16" evidence="9"/>
<evidence type="ECO:0000256" key="1">
    <source>
        <dbReference type="ARBA" id="ARBA00004275"/>
    </source>
</evidence>
<protein>
    <recommendedName>
        <fullName evidence="9">acetyl-CoA C-acyltransferase</fullName>
        <ecNumber evidence="9">2.3.1.16</ecNumber>
    </recommendedName>
</protein>
<dbReference type="PROSITE" id="PS00737">
    <property type="entry name" value="THIOLASE_2"/>
    <property type="match status" value="1"/>
</dbReference>
<keyword evidence="14" id="KW-1185">Reference proteome</keyword>
<dbReference type="Pfam" id="PF00725">
    <property type="entry name" value="3HCDH"/>
    <property type="match status" value="1"/>
</dbReference>
<evidence type="ECO:0000256" key="7">
    <source>
        <dbReference type="ARBA" id="ARBA00023140"/>
    </source>
</evidence>
<dbReference type="InterPro" id="IPR020617">
    <property type="entry name" value="Thiolase_C"/>
</dbReference>
<dbReference type="SUPFAM" id="SSF53901">
    <property type="entry name" value="Thiolase-like"/>
    <property type="match status" value="2"/>
</dbReference>
<feature type="domain" description="Thiolase C-terminal" evidence="12">
    <location>
        <begin position="534"/>
        <end position="652"/>
    </location>
</feature>
<evidence type="ECO:0000256" key="6">
    <source>
        <dbReference type="ARBA" id="ARBA00023098"/>
    </source>
</evidence>
<evidence type="ECO:0000256" key="8">
    <source>
        <dbReference type="ARBA" id="ARBA00023315"/>
    </source>
</evidence>
<keyword evidence="7" id="KW-0576">Peroxisome</keyword>
<dbReference type="OrthoDB" id="2018133at2759"/>
<comment type="subcellular location">
    <subcellularLocation>
        <location evidence="1">Peroxisome</location>
    </subcellularLocation>
</comment>
<dbReference type="GO" id="GO:0005777">
    <property type="term" value="C:peroxisome"/>
    <property type="evidence" value="ECO:0007669"/>
    <property type="project" value="UniProtKB-SubCell"/>
</dbReference>
<evidence type="ECO:0000256" key="9">
    <source>
        <dbReference type="ARBA" id="ARBA00024073"/>
    </source>
</evidence>
<feature type="domain" description="3-hydroxyacyl-CoA dehydrogenase C-terminal" evidence="11">
    <location>
        <begin position="13"/>
        <end position="107"/>
    </location>
</feature>
<dbReference type="InterPro" id="IPR020613">
    <property type="entry name" value="Thiolase_CS"/>
</dbReference>
<keyword evidence="6" id="KW-0443">Lipid metabolism</keyword>
<dbReference type="InterPro" id="IPR002155">
    <property type="entry name" value="Thiolase"/>
</dbReference>
<gene>
    <name evidence="13" type="ORF">BU14_0668s0001</name>
</gene>
<dbReference type="Proteomes" id="UP000218209">
    <property type="component" value="Unassembled WGS sequence"/>
</dbReference>
<name>A0A1X6NQH8_PORUM</name>
<dbReference type="Gene3D" id="3.40.47.10">
    <property type="match status" value="1"/>
</dbReference>
<dbReference type="PANTHER" id="PTHR43853:SF8">
    <property type="entry name" value="3-KETOACYL-COA THIOLASE, PEROXISOMAL"/>
    <property type="match status" value="1"/>
</dbReference>
<dbReference type="Pfam" id="PF02803">
    <property type="entry name" value="Thiolase_C"/>
    <property type="match status" value="1"/>
</dbReference>
<dbReference type="InterPro" id="IPR020616">
    <property type="entry name" value="Thiolase_N"/>
</dbReference>
<dbReference type="GO" id="GO:0006635">
    <property type="term" value="P:fatty acid beta-oxidation"/>
    <property type="evidence" value="ECO:0007669"/>
    <property type="project" value="TreeGrafter"/>
</dbReference>
<comment type="similarity">
    <text evidence="2">Belongs to the thiolase-like superfamily. Thiolase family.</text>
</comment>
<evidence type="ECO:0000259" key="12">
    <source>
        <dbReference type="Pfam" id="PF02803"/>
    </source>
</evidence>
<evidence type="ECO:0000313" key="14">
    <source>
        <dbReference type="Proteomes" id="UP000218209"/>
    </source>
</evidence>
<evidence type="ECO:0000313" key="13">
    <source>
        <dbReference type="EMBL" id="OSX70780.1"/>
    </source>
</evidence>
<evidence type="ECO:0000256" key="2">
    <source>
        <dbReference type="ARBA" id="ARBA00010982"/>
    </source>
</evidence>
<keyword evidence="8" id="KW-0012">Acyltransferase</keyword>
<dbReference type="Pfam" id="PF00108">
    <property type="entry name" value="Thiolase_N"/>
    <property type="match status" value="1"/>
</dbReference>
<feature type="domain" description="Thiolase N-terminal" evidence="10">
    <location>
        <begin position="258"/>
        <end position="525"/>
    </location>
</feature>
<dbReference type="InterPro" id="IPR006108">
    <property type="entry name" value="3HC_DH_C"/>
</dbReference>
<accession>A0A1X6NQH8</accession>
<dbReference type="CDD" id="cd00751">
    <property type="entry name" value="thiolase"/>
    <property type="match status" value="1"/>
</dbReference>
<dbReference type="NCBIfam" id="TIGR01930">
    <property type="entry name" value="AcCoA-C-Actrans"/>
    <property type="match status" value="1"/>
</dbReference>
<dbReference type="SUPFAM" id="SSF48179">
    <property type="entry name" value="6-phosphogluconate dehydrogenase C-terminal domain-like"/>
    <property type="match status" value="2"/>
</dbReference>
<dbReference type="InterPro" id="IPR050215">
    <property type="entry name" value="Thiolase-like_sf_Thiolase"/>
</dbReference>
<dbReference type="EMBL" id="KV919210">
    <property type="protein sequence ID" value="OSX70780.1"/>
    <property type="molecule type" value="Genomic_DNA"/>
</dbReference>
<dbReference type="Gene3D" id="1.10.1040.50">
    <property type="match status" value="1"/>
</dbReference>
<organism evidence="13 14">
    <name type="scientific">Porphyra umbilicalis</name>
    <name type="common">Purple laver</name>
    <name type="synonym">Red alga</name>
    <dbReference type="NCBI Taxonomy" id="2786"/>
    <lineage>
        <taxon>Eukaryota</taxon>
        <taxon>Rhodophyta</taxon>
        <taxon>Bangiophyceae</taxon>
        <taxon>Bangiales</taxon>
        <taxon>Bangiaceae</taxon>
        <taxon>Porphyra</taxon>
    </lineage>
</organism>
<evidence type="ECO:0000256" key="4">
    <source>
        <dbReference type="ARBA" id="ARBA00022832"/>
    </source>
</evidence>
<dbReference type="PROSITE" id="PS00099">
    <property type="entry name" value="THIOLASE_3"/>
    <property type="match status" value="1"/>
</dbReference>
<dbReference type="PANTHER" id="PTHR43853">
    <property type="entry name" value="3-KETOACYL-COA THIOLASE, PEROXISOMAL"/>
    <property type="match status" value="1"/>
</dbReference>
<keyword evidence="5" id="KW-0809">Transit peptide</keyword>
<proteinExistence type="inferred from homology"/>
<evidence type="ECO:0000259" key="11">
    <source>
        <dbReference type="Pfam" id="PF00725"/>
    </source>
</evidence>
<dbReference type="GO" id="GO:0003988">
    <property type="term" value="F:acetyl-CoA C-acyltransferase activity"/>
    <property type="evidence" value="ECO:0007669"/>
    <property type="project" value="UniProtKB-EC"/>
</dbReference>
<dbReference type="GO" id="GO:0016616">
    <property type="term" value="F:oxidoreductase activity, acting on the CH-OH group of donors, NAD or NADP as acceptor"/>
    <property type="evidence" value="ECO:0007669"/>
    <property type="project" value="InterPro"/>
</dbReference>
<dbReference type="InterPro" id="IPR016039">
    <property type="entry name" value="Thiolase-like"/>
</dbReference>